<keyword evidence="3 5" id="KW-0819">tRNA processing</keyword>
<accession>A0A212U2E1</accession>
<feature type="region of interest" description="Disordered" evidence="6">
    <location>
        <begin position="1"/>
        <end position="23"/>
    </location>
</feature>
<evidence type="ECO:0000256" key="2">
    <source>
        <dbReference type="ARBA" id="ARBA00005642"/>
    </source>
</evidence>
<evidence type="ECO:0000313" key="9">
    <source>
        <dbReference type="EMBL" id="SNC72320.1"/>
    </source>
</evidence>
<dbReference type="GO" id="GO:0160148">
    <property type="term" value="F:tRNA pseudouridine(55) synthase activity"/>
    <property type="evidence" value="ECO:0007669"/>
    <property type="project" value="UniProtKB-EC"/>
</dbReference>
<evidence type="ECO:0000259" key="7">
    <source>
        <dbReference type="Pfam" id="PF01509"/>
    </source>
</evidence>
<dbReference type="PANTHER" id="PTHR13767:SF2">
    <property type="entry name" value="PSEUDOURIDYLATE SYNTHASE TRUB1"/>
    <property type="match status" value="1"/>
</dbReference>
<feature type="active site" description="Nucleophile" evidence="5">
    <location>
        <position position="52"/>
    </location>
</feature>
<evidence type="ECO:0000256" key="3">
    <source>
        <dbReference type="ARBA" id="ARBA00022694"/>
    </source>
</evidence>
<organism evidence="9 10">
    <name type="scientific">Kytococcus aerolatus</name>
    <dbReference type="NCBI Taxonomy" id="592308"/>
    <lineage>
        <taxon>Bacteria</taxon>
        <taxon>Bacillati</taxon>
        <taxon>Actinomycetota</taxon>
        <taxon>Actinomycetes</taxon>
        <taxon>Micrococcales</taxon>
        <taxon>Kytococcaceae</taxon>
        <taxon>Kytococcus</taxon>
    </lineage>
</organism>
<dbReference type="GO" id="GO:0003723">
    <property type="term" value="F:RNA binding"/>
    <property type="evidence" value="ECO:0007669"/>
    <property type="project" value="InterPro"/>
</dbReference>
<dbReference type="OrthoDB" id="9802309at2"/>
<keyword evidence="10" id="KW-1185">Reference proteome</keyword>
<reference evidence="9 10" key="1">
    <citation type="submission" date="2017-06" db="EMBL/GenBank/DDBJ databases">
        <authorList>
            <person name="Kim H.J."/>
            <person name="Triplett B.A."/>
        </authorList>
    </citation>
    <scope>NUCLEOTIDE SEQUENCE [LARGE SCALE GENOMIC DNA]</scope>
    <source>
        <strain evidence="9 10">DSM 22179</strain>
    </source>
</reference>
<evidence type="ECO:0000259" key="8">
    <source>
        <dbReference type="Pfam" id="PF16198"/>
    </source>
</evidence>
<dbReference type="CDD" id="cd02573">
    <property type="entry name" value="PseudoU_synth_EcTruB"/>
    <property type="match status" value="1"/>
</dbReference>
<feature type="compositionally biased region" description="Basic and acidic residues" evidence="6">
    <location>
        <begin position="1"/>
        <end position="13"/>
    </location>
</feature>
<gene>
    <name evidence="5" type="primary">truB</name>
    <name evidence="9" type="ORF">SAMN05445756_1803</name>
</gene>
<dbReference type="EMBL" id="FYEZ01000002">
    <property type="protein sequence ID" value="SNC72320.1"/>
    <property type="molecule type" value="Genomic_DNA"/>
</dbReference>
<dbReference type="GO" id="GO:1990481">
    <property type="term" value="P:mRNA pseudouridine synthesis"/>
    <property type="evidence" value="ECO:0007669"/>
    <property type="project" value="TreeGrafter"/>
</dbReference>
<dbReference type="InterPro" id="IPR014780">
    <property type="entry name" value="tRNA_psdUridine_synth_TruB"/>
</dbReference>
<evidence type="ECO:0000313" key="10">
    <source>
        <dbReference type="Proteomes" id="UP000198122"/>
    </source>
</evidence>
<keyword evidence="4 5" id="KW-0413">Isomerase</keyword>
<sequence>MTPRSEPRVRETPAPDGLLVLDKPAGPTSHDIVSRCRWLCATRKVGHAGTLDPMATGVLLVGVGRATRLLTHLVGADKTYSATVRLGEGTHTEDAQGDLLTSPGLEHLGGAAALRPASSMLQEAVSGLTGDIQQAPSAVSAIKVDGRRAHERVRAGEEVTLEARPVTVHSFDLLDARAATGVSGTEVLDLDIKVRVSSGTYVRALARDLGLALGSAGHLVALRREAVGPFALADATPVGELVEAREGGRPPVETPVLSMGDVARRTLPCVEVSERAARGLRNGSPVPFGEGRGVVAQELSEGRPVGLLDAAGELLAVAVAAGERWQPRTVFAAA</sequence>
<evidence type="ECO:0000256" key="6">
    <source>
        <dbReference type="SAM" id="MobiDB-lite"/>
    </source>
</evidence>
<evidence type="ECO:0000256" key="1">
    <source>
        <dbReference type="ARBA" id="ARBA00000385"/>
    </source>
</evidence>
<dbReference type="EC" id="5.4.99.25" evidence="5"/>
<feature type="domain" description="Pseudouridine synthase II N-terminal" evidence="7">
    <location>
        <begin position="37"/>
        <end position="202"/>
    </location>
</feature>
<feature type="domain" description="tRNA pseudouridylate synthase B C-terminal" evidence="8">
    <location>
        <begin position="203"/>
        <end position="243"/>
    </location>
</feature>
<dbReference type="SUPFAM" id="SSF55120">
    <property type="entry name" value="Pseudouridine synthase"/>
    <property type="match status" value="1"/>
</dbReference>
<dbReference type="RefSeq" id="WP_088818712.1">
    <property type="nucleotide sequence ID" value="NZ_FYEZ01000002.1"/>
</dbReference>
<comment type="catalytic activity">
    <reaction evidence="1 5">
        <text>uridine(55) in tRNA = pseudouridine(55) in tRNA</text>
        <dbReference type="Rhea" id="RHEA:42532"/>
        <dbReference type="Rhea" id="RHEA-COMP:10101"/>
        <dbReference type="Rhea" id="RHEA-COMP:10102"/>
        <dbReference type="ChEBI" id="CHEBI:65314"/>
        <dbReference type="ChEBI" id="CHEBI:65315"/>
        <dbReference type="EC" id="5.4.99.25"/>
    </reaction>
</comment>
<dbReference type="Pfam" id="PF01509">
    <property type="entry name" value="TruB_N"/>
    <property type="match status" value="1"/>
</dbReference>
<dbReference type="Gene3D" id="3.30.2350.10">
    <property type="entry name" value="Pseudouridine synthase"/>
    <property type="match status" value="1"/>
</dbReference>
<comment type="similarity">
    <text evidence="2 5">Belongs to the pseudouridine synthase TruB family. Type 1 subfamily.</text>
</comment>
<evidence type="ECO:0000256" key="4">
    <source>
        <dbReference type="ARBA" id="ARBA00023235"/>
    </source>
</evidence>
<name>A0A212U2E1_9MICO</name>
<dbReference type="Proteomes" id="UP000198122">
    <property type="component" value="Unassembled WGS sequence"/>
</dbReference>
<comment type="function">
    <text evidence="5">Responsible for synthesis of pseudouridine from uracil-55 in the psi GC loop of transfer RNAs.</text>
</comment>
<dbReference type="HAMAP" id="MF_01080">
    <property type="entry name" value="TruB_bact"/>
    <property type="match status" value="1"/>
</dbReference>
<dbReference type="Pfam" id="PF16198">
    <property type="entry name" value="TruB_C_2"/>
    <property type="match status" value="1"/>
</dbReference>
<dbReference type="InterPro" id="IPR032819">
    <property type="entry name" value="TruB_C"/>
</dbReference>
<proteinExistence type="inferred from homology"/>
<dbReference type="PANTHER" id="PTHR13767">
    <property type="entry name" value="TRNA-PSEUDOURIDINE SYNTHASE"/>
    <property type="match status" value="1"/>
</dbReference>
<dbReference type="AlphaFoldDB" id="A0A212U2E1"/>
<evidence type="ECO:0000256" key="5">
    <source>
        <dbReference type="HAMAP-Rule" id="MF_01080"/>
    </source>
</evidence>
<dbReference type="NCBIfam" id="TIGR00431">
    <property type="entry name" value="TruB"/>
    <property type="match status" value="1"/>
</dbReference>
<dbReference type="InterPro" id="IPR020103">
    <property type="entry name" value="PsdUridine_synth_cat_dom_sf"/>
</dbReference>
<dbReference type="GO" id="GO:0031119">
    <property type="term" value="P:tRNA pseudouridine synthesis"/>
    <property type="evidence" value="ECO:0007669"/>
    <property type="project" value="UniProtKB-UniRule"/>
</dbReference>
<dbReference type="InterPro" id="IPR002501">
    <property type="entry name" value="PsdUridine_synth_N"/>
</dbReference>
<protein>
    <recommendedName>
        <fullName evidence="5">tRNA pseudouridine synthase B</fullName>
        <ecNumber evidence="5">5.4.99.25</ecNumber>
    </recommendedName>
    <alternativeName>
        <fullName evidence="5">tRNA pseudouridine(55) synthase</fullName>
        <shortName evidence="5">Psi55 synthase</shortName>
    </alternativeName>
    <alternativeName>
        <fullName evidence="5">tRNA pseudouridylate synthase</fullName>
    </alternativeName>
    <alternativeName>
        <fullName evidence="5">tRNA-uridine isomerase</fullName>
    </alternativeName>
</protein>